<feature type="transmembrane region" description="Helical" evidence="1">
    <location>
        <begin position="31"/>
        <end position="49"/>
    </location>
</feature>
<dbReference type="Proteomes" id="UP001222373">
    <property type="component" value="Chromosome"/>
</dbReference>
<keyword evidence="1" id="KW-0472">Membrane</keyword>
<reference evidence="2" key="1">
    <citation type="submission" date="2022-11" db="EMBL/GenBank/DDBJ databases">
        <title>Genomic comparisons reveal selection pressure and functional variation between nutritional endosymbionts of cave-adapted and epigean Hawaiian planthoppers.</title>
        <authorList>
            <person name="Gossett J.M."/>
            <person name="Porter M.L."/>
            <person name="Vasquez Y."/>
            <person name="Bennett G.M."/>
            <person name="Chong R.A."/>
        </authorList>
    </citation>
    <scope>NUCLEOTIDE SEQUENCE</scope>
    <source>
        <strain evidence="2">OPOL2</strain>
    </source>
</reference>
<feature type="transmembrane region" description="Helical" evidence="1">
    <location>
        <begin position="7"/>
        <end position="25"/>
    </location>
</feature>
<name>A0AAX3NA43_9PROT</name>
<proteinExistence type="predicted"/>
<evidence type="ECO:0000313" key="2">
    <source>
        <dbReference type="EMBL" id="WDI79266.1"/>
    </source>
</evidence>
<keyword evidence="1" id="KW-0812">Transmembrane</keyword>
<sequence>MIYFTNINFFIFIINCFVNIFNYIIKKNNNLKILIFQILYNFFVLLFLFKKKMMCLEKINFIIFLLCFLV</sequence>
<evidence type="ECO:0000313" key="3">
    <source>
        <dbReference type="Proteomes" id="UP001222373"/>
    </source>
</evidence>
<gene>
    <name evidence="2" type="ORF">ONB67_00105</name>
</gene>
<protein>
    <submittedName>
        <fullName evidence="2">Uncharacterized protein</fullName>
    </submittedName>
</protein>
<dbReference type="EMBL" id="CP110500">
    <property type="protein sequence ID" value="WDI79266.1"/>
    <property type="molecule type" value="Genomic_DNA"/>
</dbReference>
<accession>A0AAX3NA43</accession>
<keyword evidence="1" id="KW-1133">Transmembrane helix</keyword>
<dbReference type="AlphaFoldDB" id="A0AAX3NA43"/>
<organism evidence="2 3">
    <name type="scientific">Candidatus Vidania fulgoroideorum</name>
    <dbReference type="NCBI Taxonomy" id="881286"/>
    <lineage>
        <taxon>Bacteria</taxon>
        <taxon>Pseudomonadati</taxon>
        <taxon>Pseudomonadota</taxon>
        <taxon>Betaproteobacteria</taxon>
        <taxon>Candidatus Vidania</taxon>
    </lineage>
</organism>
<evidence type="ECO:0000256" key="1">
    <source>
        <dbReference type="SAM" id="Phobius"/>
    </source>
</evidence>